<dbReference type="SUPFAM" id="SSF55729">
    <property type="entry name" value="Acyl-CoA N-acyltransferases (Nat)"/>
    <property type="match status" value="1"/>
</dbReference>
<keyword evidence="2" id="KW-1185">Reference proteome</keyword>
<dbReference type="Proteomes" id="UP000304864">
    <property type="component" value="Chromosome"/>
</dbReference>
<proteinExistence type="predicted"/>
<gene>
    <name evidence="1" type="ORF">FE785_05185</name>
</gene>
<dbReference type="OrthoDB" id="9776898at2"/>
<dbReference type="PANTHER" id="PTHR47017">
    <property type="entry name" value="ACYL-COA"/>
    <property type="match status" value="1"/>
</dbReference>
<evidence type="ECO:0000313" key="1">
    <source>
        <dbReference type="EMBL" id="QCU90070.1"/>
    </source>
</evidence>
<dbReference type="Pfam" id="PF04339">
    <property type="entry name" value="FemAB_like"/>
    <property type="match status" value="1"/>
</dbReference>
<dbReference type="KEGG" id="thig:FE785_05185"/>
<dbReference type="RefSeq" id="WP_138564747.1">
    <property type="nucleotide sequence ID" value="NZ_CP040602.1"/>
</dbReference>
<dbReference type="Gene3D" id="3.40.630.30">
    <property type="match status" value="1"/>
</dbReference>
<protein>
    <submittedName>
        <fullName evidence="1">N-acetyltransferase</fullName>
    </submittedName>
</protein>
<accession>A0A4P9K6I6</accession>
<reference evidence="1 2" key="1">
    <citation type="submission" date="2019-05" db="EMBL/GenBank/DDBJ databases">
        <title>Thiomicrorhabdus sediminis sp. nov, a novel sulfur-oxidizing bacterium isolated from coastal sediment.</title>
        <authorList>
            <person name="Liu X."/>
        </authorList>
    </citation>
    <scope>NUCLEOTIDE SEQUENCE [LARGE SCALE GENOMIC DNA]</scope>
    <source>
        <strain evidence="1 2">G1</strain>
    </source>
</reference>
<dbReference type="AlphaFoldDB" id="A0A4P9K6I6"/>
<organism evidence="1 2">
    <name type="scientific">Thiomicrorhabdus sediminis</name>
    <dbReference type="NCBI Taxonomy" id="2580412"/>
    <lineage>
        <taxon>Bacteria</taxon>
        <taxon>Pseudomonadati</taxon>
        <taxon>Pseudomonadota</taxon>
        <taxon>Gammaproteobacteria</taxon>
        <taxon>Thiotrichales</taxon>
        <taxon>Piscirickettsiaceae</taxon>
        <taxon>Thiomicrorhabdus</taxon>
    </lineage>
</organism>
<dbReference type="InterPro" id="IPR016181">
    <property type="entry name" value="Acyl_CoA_acyltransferase"/>
</dbReference>
<dbReference type="PANTHER" id="PTHR47017:SF1">
    <property type="entry name" value="ACYL-COA"/>
    <property type="match status" value="1"/>
</dbReference>
<keyword evidence="1" id="KW-0808">Transferase</keyword>
<dbReference type="InterPro" id="IPR007434">
    <property type="entry name" value="FemAB-like"/>
</dbReference>
<name>A0A4P9K6I6_9GAMM</name>
<evidence type="ECO:0000313" key="2">
    <source>
        <dbReference type="Proteomes" id="UP000304864"/>
    </source>
</evidence>
<dbReference type="GO" id="GO:0016740">
    <property type="term" value="F:transferase activity"/>
    <property type="evidence" value="ECO:0007669"/>
    <property type="project" value="UniProtKB-KW"/>
</dbReference>
<sequence>MDTDKLDFQIEIHNQIAEIDADQWNRLIKHDYPFAKHQFLKALEDHQCVGKRFGWIAHHIAIFAQSANAEKTLIAAMPVYEKHNNYGEFVFDQAWEQAWNHIGLNYYPKLVCAIPYTPALGPRLLVDRTLDSTSQKQLQQLLINEFKALAKRLNMSGSHLLFAEHSDQVLLKTEFAEDFIKRRDCQFHWHNQNYQSFADFLSQLKAKKRKNIRQERNSIAKANIQFRILSGHQASKQDWQEFDYFYQKTFIEKWSTPTLNLGFFQQIGQTMPDNIVLLLAEKDGKTLAGALLFRSQTHLYGRHWGAAQEIKNLHFETCFYQGIDYAIKHKLMVFEPGAGGEHKIARGFSPVITESFHYLTENPFKEALQRFVYEEKVMIADYADDCLTHSPYSPV</sequence>
<dbReference type="EMBL" id="CP040602">
    <property type="protein sequence ID" value="QCU90070.1"/>
    <property type="molecule type" value="Genomic_DNA"/>
</dbReference>